<sequence length="95" mass="10333">MCSVLTLDSFDLVFKFSRYPRRCKVLNVKAFITDIHPVQIFATTKVCEAFGPQRGPSSAPKFSSCSPPGPAIEELSSVSPADVDIPVESSLTRRG</sequence>
<keyword evidence="3" id="KW-1185">Reference proteome</keyword>
<protein>
    <submittedName>
        <fullName evidence="2">Uncharacterized protein</fullName>
    </submittedName>
</protein>
<dbReference type="Proteomes" id="UP000030764">
    <property type="component" value="Unassembled WGS sequence"/>
</dbReference>
<feature type="region of interest" description="Disordered" evidence="1">
    <location>
        <begin position="52"/>
        <end position="95"/>
    </location>
</feature>
<evidence type="ECO:0000313" key="2">
    <source>
        <dbReference type="EMBL" id="KFD46261.1"/>
    </source>
</evidence>
<name>A0A085LMR5_9BILA</name>
<evidence type="ECO:0000313" key="3">
    <source>
        <dbReference type="Proteomes" id="UP000030764"/>
    </source>
</evidence>
<organism evidence="2 3">
    <name type="scientific">Trichuris suis</name>
    <name type="common">pig whipworm</name>
    <dbReference type="NCBI Taxonomy" id="68888"/>
    <lineage>
        <taxon>Eukaryota</taxon>
        <taxon>Metazoa</taxon>
        <taxon>Ecdysozoa</taxon>
        <taxon>Nematoda</taxon>
        <taxon>Enoplea</taxon>
        <taxon>Dorylaimia</taxon>
        <taxon>Trichinellida</taxon>
        <taxon>Trichuridae</taxon>
        <taxon>Trichuris</taxon>
    </lineage>
</organism>
<reference evidence="2 3" key="1">
    <citation type="journal article" date="2014" name="Nat. Genet.">
        <title>Genome and transcriptome of the porcine whipworm Trichuris suis.</title>
        <authorList>
            <person name="Jex A.R."/>
            <person name="Nejsum P."/>
            <person name="Schwarz E.M."/>
            <person name="Hu L."/>
            <person name="Young N.D."/>
            <person name="Hall R.S."/>
            <person name="Korhonen P.K."/>
            <person name="Liao S."/>
            <person name="Thamsborg S."/>
            <person name="Xia J."/>
            <person name="Xu P."/>
            <person name="Wang S."/>
            <person name="Scheerlinck J.P."/>
            <person name="Hofmann A."/>
            <person name="Sternberg P.W."/>
            <person name="Wang J."/>
            <person name="Gasser R.B."/>
        </authorList>
    </citation>
    <scope>NUCLEOTIDE SEQUENCE [LARGE SCALE GENOMIC DNA]</scope>
    <source>
        <strain evidence="2">DCEP-RM93M</strain>
    </source>
</reference>
<proteinExistence type="predicted"/>
<dbReference type="AlphaFoldDB" id="A0A085LMR5"/>
<gene>
    <name evidence="2" type="ORF">M513_12849</name>
</gene>
<dbReference type="EMBL" id="KL363382">
    <property type="protein sequence ID" value="KFD46261.1"/>
    <property type="molecule type" value="Genomic_DNA"/>
</dbReference>
<accession>A0A085LMR5</accession>
<evidence type="ECO:0000256" key="1">
    <source>
        <dbReference type="SAM" id="MobiDB-lite"/>
    </source>
</evidence>